<feature type="compositionally biased region" description="Low complexity" evidence="4">
    <location>
        <begin position="638"/>
        <end position="657"/>
    </location>
</feature>
<dbReference type="InterPro" id="IPR002073">
    <property type="entry name" value="PDEase_catalytic_dom"/>
</dbReference>
<dbReference type="Pfam" id="PF00233">
    <property type="entry name" value="PDEase_I"/>
    <property type="match status" value="1"/>
</dbReference>
<keyword evidence="7" id="KW-1185">Reference proteome</keyword>
<dbReference type="SUPFAM" id="SSF55781">
    <property type="entry name" value="GAF domain-like"/>
    <property type="match status" value="4"/>
</dbReference>
<dbReference type="InterPro" id="IPR003018">
    <property type="entry name" value="GAF"/>
</dbReference>
<dbReference type="PRINTS" id="PR00387">
    <property type="entry name" value="PDIESTERASE1"/>
</dbReference>
<evidence type="ECO:0000256" key="3">
    <source>
        <dbReference type="ARBA" id="ARBA00022801"/>
    </source>
</evidence>
<reference evidence="6 7" key="1">
    <citation type="submission" date="2024-04" db="EMBL/GenBank/DDBJ databases">
        <title>Tritrichomonas musculus Genome.</title>
        <authorList>
            <person name="Alves-Ferreira E."/>
            <person name="Grigg M."/>
            <person name="Lorenzi H."/>
            <person name="Galac M."/>
        </authorList>
    </citation>
    <scope>NUCLEOTIDE SEQUENCE [LARGE SCALE GENOMIC DNA]</scope>
    <source>
        <strain evidence="6 7">EAF2021</strain>
    </source>
</reference>
<dbReference type="InterPro" id="IPR003607">
    <property type="entry name" value="HD/PDEase_dom"/>
</dbReference>
<dbReference type="PANTHER" id="PTHR11347">
    <property type="entry name" value="CYCLIC NUCLEOTIDE PHOSPHODIESTERASE"/>
    <property type="match status" value="1"/>
</dbReference>
<sequence length="1094" mass="124113">MAHVMKTSQLQPTLPDGMFKQSCKLCPVAGVNIPSLGDARIIKIRTLESLFDEIMDGVQRLPLNQAIESILQPVFEAQNIYFWFLHKELNMILSPTLNKQIQTEGNTISEAISSNKIIYSNDQSSLTNYNEEIDGKILDPRSSVLFIPMRAKDGTIRAVVQISRQHDNPFLDQDRAIANYLINKFKIYSNYIFNDKNFFTDAIQLVSSDDLNETIKKVSKGLSDFFKAKKIEFWQKKSNIYVLYTETSEEPIFVSEQRLGIVSTCLNELTVINERVNKNGKNYLESVDGPSDEPSLFVPYKSELEEGFVWAIVLRGRINPPYFTKSDESQLLALAPFALKSIEANLSYFGSSQYQSLEERLKTLLEVAETLTGVLDIDNLIPTIMSRACSLLNASRCSLFIVDKAKQILVSYFHGGLKEALKVPLSKGIVGYTATTGKVVNIEDAYSDPRFDRSYDASTGFRTMSLLTVPIYNNRGEITGVTEMINKTDGNAFDEDDIRMMTAFNVFCGTSLDNAKLYKASLDLTSQLRTFMEMSNTLNSQNNLQSVLQGILENARSIVSGSVAILFSFNTNDGSLSKIVSVGEEVKGRVDTTFAQQCVTSRETRLFSRDDISRMKQNAELSSTIETILASTDSNALNNNNNNNNKIRPTSSRSSARVSAVWTNDNESSKLNKEGNSVTNSLRDLNATNSNFSICCIPLMNSEQMILGVMQLSCNWKVTTEDLKLLESFAVFAAVSLERTQLKELATRGKAEIDLDTWIMPQERDIFDKPPMKFILPKVTVKQFWTVNFDAPAWDGIGHIRVIFSIFYKFKLLQEFKVTNEKFFRFLTEIRDTYKKVPYHNWRHAVDVTQFVTYELLISRFDQHLTKFELFGLLVSAVCHDANHDGFTNVYNVKAETPLGILFKNQSVMETHHCQVAINVISKEETNIFEIFQKDEYKKMWGLIISLILSTDMARHFDIINTFNNLKDTESFNMTITEHRILIMQIILKCADISNVARPFELADKWCDVLCEEFFRQGDLERANGMEFTSPNNDREHLDKPKSQIGFYTFVCLPLFQTAARAIPALQCNVDQVSSNLNRWKAAQEEATKDQSQT</sequence>
<dbReference type="CDD" id="cd00077">
    <property type="entry name" value="HDc"/>
    <property type="match status" value="1"/>
</dbReference>
<evidence type="ECO:0000256" key="2">
    <source>
        <dbReference type="ARBA" id="ARBA00022723"/>
    </source>
</evidence>
<dbReference type="Gene3D" id="1.10.1300.10">
    <property type="entry name" value="3'5'-cyclic nucleotide phosphodiesterase, catalytic domain"/>
    <property type="match status" value="1"/>
</dbReference>
<dbReference type="Proteomes" id="UP001470230">
    <property type="component" value="Unassembled WGS sequence"/>
</dbReference>
<dbReference type="InterPro" id="IPR023088">
    <property type="entry name" value="PDEase"/>
</dbReference>
<dbReference type="EMBL" id="JAPFFF010000054">
    <property type="protein sequence ID" value="KAK8838696.1"/>
    <property type="molecule type" value="Genomic_DNA"/>
</dbReference>
<dbReference type="SMART" id="SM00471">
    <property type="entry name" value="HDc"/>
    <property type="match status" value="1"/>
</dbReference>
<comment type="caution">
    <text evidence="6">The sequence shown here is derived from an EMBL/GenBank/DDBJ whole genome shotgun (WGS) entry which is preliminary data.</text>
</comment>
<feature type="region of interest" description="Disordered" evidence="4">
    <location>
        <begin position="634"/>
        <end position="657"/>
    </location>
</feature>
<dbReference type="InterPro" id="IPR036971">
    <property type="entry name" value="PDEase_catalytic_dom_sf"/>
</dbReference>
<accession>A0ABR2GYF8</accession>
<protein>
    <recommendedName>
        <fullName evidence="5">PDEase domain-containing protein</fullName>
    </recommendedName>
</protein>
<keyword evidence="3" id="KW-0378">Hydrolase</keyword>
<dbReference type="SUPFAM" id="SSF109604">
    <property type="entry name" value="HD-domain/PDEase-like"/>
    <property type="match status" value="1"/>
</dbReference>
<gene>
    <name evidence="6" type="ORF">M9Y10_032735</name>
</gene>
<dbReference type="InterPro" id="IPR029016">
    <property type="entry name" value="GAF-like_dom_sf"/>
</dbReference>
<dbReference type="PROSITE" id="PS51845">
    <property type="entry name" value="PDEASE_I_2"/>
    <property type="match status" value="1"/>
</dbReference>
<dbReference type="Gene3D" id="3.30.450.40">
    <property type="match status" value="3"/>
</dbReference>
<keyword evidence="1" id="KW-0140">cGMP</keyword>
<proteinExistence type="predicted"/>
<dbReference type="SMART" id="SM00065">
    <property type="entry name" value="GAF"/>
    <property type="match status" value="1"/>
</dbReference>
<organism evidence="6 7">
    <name type="scientific">Tritrichomonas musculus</name>
    <dbReference type="NCBI Taxonomy" id="1915356"/>
    <lineage>
        <taxon>Eukaryota</taxon>
        <taxon>Metamonada</taxon>
        <taxon>Parabasalia</taxon>
        <taxon>Tritrichomonadida</taxon>
        <taxon>Tritrichomonadidae</taxon>
        <taxon>Tritrichomonas</taxon>
    </lineage>
</organism>
<evidence type="ECO:0000259" key="5">
    <source>
        <dbReference type="PROSITE" id="PS51845"/>
    </source>
</evidence>
<evidence type="ECO:0000313" key="6">
    <source>
        <dbReference type="EMBL" id="KAK8838696.1"/>
    </source>
</evidence>
<name>A0ABR2GYF8_9EUKA</name>
<feature type="domain" description="PDEase" evidence="5">
    <location>
        <begin position="764"/>
        <end position="1087"/>
    </location>
</feature>
<evidence type="ECO:0000256" key="4">
    <source>
        <dbReference type="SAM" id="MobiDB-lite"/>
    </source>
</evidence>
<keyword evidence="2" id="KW-0479">Metal-binding</keyword>
<evidence type="ECO:0000313" key="7">
    <source>
        <dbReference type="Proteomes" id="UP001470230"/>
    </source>
</evidence>
<evidence type="ECO:0000256" key="1">
    <source>
        <dbReference type="ARBA" id="ARBA00022535"/>
    </source>
</evidence>
<dbReference type="Pfam" id="PF01590">
    <property type="entry name" value="GAF"/>
    <property type="match status" value="1"/>
</dbReference>